<sequence length="71" mass="8103">MYATAPVRLSRRYSYDHTRPRWPHSQQYVIDAIKQHADEHGITRVNTVEFGPWITRGPAASPHRAYAVGSA</sequence>
<keyword evidence="2" id="KW-1185">Reference proteome</keyword>
<organism evidence="1 2">
    <name type="scientific">Deinococcus malanensis</name>
    <dbReference type="NCBI Taxonomy" id="1706855"/>
    <lineage>
        <taxon>Bacteria</taxon>
        <taxon>Thermotogati</taxon>
        <taxon>Deinococcota</taxon>
        <taxon>Deinococci</taxon>
        <taxon>Deinococcales</taxon>
        <taxon>Deinococcaceae</taxon>
        <taxon>Deinococcus</taxon>
    </lineage>
</organism>
<evidence type="ECO:0000313" key="2">
    <source>
        <dbReference type="Proteomes" id="UP000647587"/>
    </source>
</evidence>
<name>A0ABQ2F0T0_9DEIO</name>
<proteinExistence type="predicted"/>
<evidence type="ECO:0000313" key="1">
    <source>
        <dbReference type="EMBL" id="GGK36688.1"/>
    </source>
</evidence>
<gene>
    <name evidence="1" type="ORF">GCM10008955_33130</name>
</gene>
<comment type="caution">
    <text evidence="1">The sequence shown here is derived from an EMBL/GenBank/DDBJ whole genome shotgun (WGS) entry which is preliminary data.</text>
</comment>
<dbReference type="EMBL" id="BMPP01000016">
    <property type="protein sequence ID" value="GGK36688.1"/>
    <property type="molecule type" value="Genomic_DNA"/>
</dbReference>
<dbReference type="Proteomes" id="UP000647587">
    <property type="component" value="Unassembled WGS sequence"/>
</dbReference>
<protein>
    <submittedName>
        <fullName evidence="1">Uncharacterized protein</fullName>
    </submittedName>
</protein>
<dbReference type="RefSeq" id="WP_189010752.1">
    <property type="nucleotide sequence ID" value="NZ_BMPP01000016.1"/>
</dbReference>
<reference evidence="2" key="1">
    <citation type="journal article" date="2019" name="Int. J. Syst. Evol. Microbiol.">
        <title>The Global Catalogue of Microorganisms (GCM) 10K type strain sequencing project: providing services to taxonomists for standard genome sequencing and annotation.</title>
        <authorList>
            <consortium name="The Broad Institute Genomics Platform"/>
            <consortium name="The Broad Institute Genome Sequencing Center for Infectious Disease"/>
            <person name="Wu L."/>
            <person name="Ma J."/>
        </authorList>
    </citation>
    <scope>NUCLEOTIDE SEQUENCE [LARGE SCALE GENOMIC DNA]</scope>
    <source>
        <strain evidence="2">JCM 30331</strain>
    </source>
</reference>
<accession>A0ABQ2F0T0</accession>